<evidence type="ECO:0000313" key="7">
    <source>
        <dbReference type="EMBL" id="MED6287511.1"/>
    </source>
</evidence>
<evidence type="ECO:0000313" key="8">
    <source>
        <dbReference type="Proteomes" id="UP001352852"/>
    </source>
</evidence>
<comment type="caution">
    <text evidence="7">The sequence shown here is derived from an EMBL/GenBank/DDBJ whole genome shotgun (WGS) entry which is preliminary data.</text>
</comment>
<comment type="subcellular location">
    <subcellularLocation>
        <location evidence="1">Membrane</location>
        <topology evidence="1">Multi-pass membrane protein</topology>
    </subcellularLocation>
</comment>
<feature type="domain" description="ABC transmembrane type-1" evidence="6">
    <location>
        <begin position="154"/>
        <end position="316"/>
    </location>
</feature>
<keyword evidence="3 5" id="KW-1133">Transmembrane helix</keyword>
<reference evidence="7 8" key="1">
    <citation type="submission" date="2021-06" db="EMBL/GenBank/DDBJ databases">
        <authorList>
            <person name="Palmer J.M."/>
        </authorList>
    </citation>
    <scope>NUCLEOTIDE SEQUENCE [LARGE SCALE GENOMIC DNA]</scope>
    <source>
        <strain evidence="7 8">CL_MEX2019</strain>
        <tissue evidence="7">Muscle</tissue>
    </source>
</reference>
<dbReference type="InterPro" id="IPR011527">
    <property type="entry name" value="ABC1_TM_dom"/>
</dbReference>
<feature type="transmembrane region" description="Helical" evidence="5">
    <location>
        <begin position="285"/>
        <end position="307"/>
    </location>
</feature>
<evidence type="ECO:0000256" key="3">
    <source>
        <dbReference type="ARBA" id="ARBA00022989"/>
    </source>
</evidence>
<dbReference type="PANTHER" id="PTHR43394">
    <property type="entry name" value="ATP-DEPENDENT PERMEASE MDL1, MITOCHONDRIAL"/>
    <property type="match status" value="1"/>
</dbReference>
<proteinExistence type="predicted"/>
<name>A0ABU7EJT9_9TELE</name>
<evidence type="ECO:0000256" key="4">
    <source>
        <dbReference type="ARBA" id="ARBA00023136"/>
    </source>
</evidence>
<feature type="transmembrane region" description="Helical" evidence="5">
    <location>
        <begin position="36"/>
        <end position="57"/>
    </location>
</feature>
<dbReference type="InterPro" id="IPR039421">
    <property type="entry name" value="Type_1_exporter"/>
</dbReference>
<feature type="transmembrane region" description="Helical" evidence="5">
    <location>
        <begin position="150"/>
        <end position="170"/>
    </location>
</feature>
<feature type="transmembrane region" description="Helical" evidence="5">
    <location>
        <begin position="190"/>
        <end position="220"/>
    </location>
</feature>
<dbReference type="EMBL" id="JAHUTJ010058803">
    <property type="protein sequence ID" value="MED6287511.1"/>
    <property type="molecule type" value="Genomic_DNA"/>
</dbReference>
<dbReference type="SUPFAM" id="SSF90123">
    <property type="entry name" value="ABC transporter transmembrane region"/>
    <property type="match status" value="1"/>
</dbReference>
<gene>
    <name evidence="7" type="ORF">CHARACLAT_017130</name>
</gene>
<keyword evidence="2 5" id="KW-0812">Transmembrane</keyword>
<evidence type="ECO:0000256" key="2">
    <source>
        <dbReference type="ARBA" id="ARBA00022692"/>
    </source>
</evidence>
<dbReference type="PANTHER" id="PTHR43394:SF14">
    <property type="entry name" value="TRANSPORTER 2, ATP BINDING CASSETTE SUBFAMILY B"/>
    <property type="match status" value="1"/>
</dbReference>
<keyword evidence="4 5" id="KW-0472">Membrane</keyword>
<dbReference type="PROSITE" id="PS50929">
    <property type="entry name" value="ABC_TM1F"/>
    <property type="match status" value="1"/>
</dbReference>
<keyword evidence="8" id="KW-1185">Reference proteome</keyword>
<sequence length="316" mass="35057">MGVITWALCIIFLDALLSSAQWAGLLLLKCSSCGGLAGVWAFGLVKWVFLHVLISALADRKHRALPHRFAALLCFIAPVFETGRVLTESPSEQYRGPSLDPIMLLLGAASSSLACLIWEKWLSRDGQMKKENLDTKRLLMRVLTYFKPDTVHLITAFGFLIMGVICDTYIPLYQGNVIDILSGQQLQSGFGYAVGHLVLIYSGSAVFSGMRGGIFMVALARLNKRLKHLLFHNLLKQEVHFFEANNPGRLSSRLHSDVDRMGRTVALNANAAVRSTAKTFLMLRVMLGLSWELTLLTCIEMPLLAIIQSKYISLSK</sequence>
<evidence type="ECO:0000259" key="6">
    <source>
        <dbReference type="PROSITE" id="PS50929"/>
    </source>
</evidence>
<organism evidence="7 8">
    <name type="scientific">Characodon lateralis</name>
    <dbReference type="NCBI Taxonomy" id="208331"/>
    <lineage>
        <taxon>Eukaryota</taxon>
        <taxon>Metazoa</taxon>
        <taxon>Chordata</taxon>
        <taxon>Craniata</taxon>
        <taxon>Vertebrata</taxon>
        <taxon>Euteleostomi</taxon>
        <taxon>Actinopterygii</taxon>
        <taxon>Neopterygii</taxon>
        <taxon>Teleostei</taxon>
        <taxon>Neoteleostei</taxon>
        <taxon>Acanthomorphata</taxon>
        <taxon>Ovalentaria</taxon>
        <taxon>Atherinomorphae</taxon>
        <taxon>Cyprinodontiformes</taxon>
        <taxon>Goodeidae</taxon>
        <taxon>Characodon</taxon>
    </lineage>
</organism>
<dbReference type="Proteomes" id="UP001352852">
    <property type="component" value="Unassembled WGS sequence"/>
</dbReference>
<dbReference type="Gene3D" id="1.20.1560.10">
    <property type="entry name" value="ABC transporter type 1, transmembrane domain"/>
    <property type="match status" value="1"/>
</dbReference>
<evidence type="ECO:0000256" key="5">
    <source>
        <dbReference type="SAM" id="Phobius"/>
    </source>
</evidence>
<dbReference type="InterPro" id="IPR036640">
    <property type="entry name" value="ABC1_TM_sf"/>
</dbReference>
<evidence type="ECO:0000256" key="1">
    <source>
        <dbReference type="ARBA" id="ARBA00004141"/>
    </source>
</evidence>
<feature type="non-terminal residue" evidence="7">
    <location>
        <position position="316"/>
    </location>
</feature>
<feature type="transmembrane region" description="Helical" evidence="5">
    <location>
        <begin position="99"/>
        <end position="118"/>
    </location>
</feature>
<accession>A0ABU7EJT9</accession>
<protein>
    <recommendedName>
        <fullName evidence="6">ABC transmembrane type-1 domain-containing protein</fullName>
    </recommendedName>
</protein>
<dbReference type="Pfam" id="PF00664">
    <property type="entry name" value="ABC_membrane"/>
    <property type="match status" value="1"/>
</dbReference>
<feature type="transmembrane region" description="Helical" evidence="5">
    <location>
        <begin position="69"/>
        <end position="87"/>
    </location>
</feature>